<evidence type="ECO:0000256" key="1">
    <source>
        <dbReference type="ARBA" id="ARBA00010577"/>
    </source>
</evidence>
<dbReference type="RefSeq" id="WP_159748826.1">
    <property type="nucleotide sequence ID" value="NZ_CASSPE010000056.1"/>
</dbReference>
<name>A0A7X3MCJ4_9FIRM</name>
<feature type="region of interest" description="Disordered" evidence="3">
    <location>
        <begin position="153"/>
        <end position="189"/>
    </location>
</feature>
<dbReference type="EMBL" id="WUQX01000001">
    <property type="protein sequence ID" value="MXP78893.1"/>
    <property type="molecule type" value="Genomic_DNA"/>
</dbReference>
<evidence type="ECO:0000313" key="5">
    <source>
        <dbReference type="EMBL" id="MXP78893.1"/>
    </source>
</evidence>
<evidence type="ECO:0000256" key="2">
    <source>
        <dbReference type="ARBA" id="ARBA00022795"/>
    </source>
</evidence>
<dbReference type="Proteomes" id="UP000460412">
    <property type="component" value="Unassembled WGS sequence"/>
</dbReference>
<evidence type="ECO:0000313" key="4">
    <source>
        <dbReference type="EMBL" id="MXP73906.1"/>
    </source>
</evidence>
<evidence type="ECO:0000256" key="3">
    <source>
        <dbReference type="SAM" id="MobiDB-lite"/>
    </source>
</evidence>
<organism evidence="4 6">
    <name type="scientific">Sporofaciens musculi</name>
    <dbReference type="NCBI Taxonomy" id="2681861"/>
    <lineage>
        <taxon>Bacteria</taxon>
        <taxon>Bacillati</taxon>
        <taxon>Bacillota</taxon>
        <taxon>Clostridia</taxon>
        <taxon>Lachnospirales</taxon>
        <taxon>Lachnospiraceae</taxon>
        <taxon>Sporofaciens</taxon>
    </lineage>
</organism>
<dbReference type="AlphaFoldDB" id="A0A7X3MCJ4"/>
<dbReference type="Pfam" id="PF03963">
    <property type="entry name" value="FlgD"/>
    <property type="match status" value="1"/>
</dbReference>
<gene>
    <name evidence="4" type="ORF">GN277_00110</name>
    <name evidence="5" type="ORF">GN277_27230</name>
</gene>
<dbReference type="GO" id="GO:0044781">
    <property type="term" value="P:bacterial-type flagellum organization"/>
    <property type="evidence" value="ECO:0007669"/>
    <property type="project" value="UniProtKB-KW"/>
</dbReference>
<sequence>MAGVEDVLKSDAAQYQYDASKATQTSAVSNKSDMTMDDFWKLMAAQLQYQDPMNPMSNSEMMNQMTQMATMNAMTQVTSAVSNFATVSNNLSQVTLTTYSTGLLGKEVTVAITNEEGEVTGTKKGTVTGVDLTGATAVYIDGKKYELSQVMGIGEVPVKDEDKDKNDTDKTEGTDKTDTDNTTGDKDKE</sequence>
<comment type="caution">
    <text evidence="4">The sequence shown here is derived from an EMBL/GenBank/DDBJ whole genome shotgun (WGS) entry which is preliminary data.</text>
</comment>
<dbReference type="InterPro" id="IPR005648">
    <property type="entry name" value="FlgD"/>
</dbReference>
<evidence type="ECO:0000313" key="6">
    <source>
        <dbReference type="Proteomes" id="UP000460412"/>
    </source>
</evidence>
<accession>A0A7X3MCJ4</accession>
<keyword evidence="6" id="KW-1185">Reference proteome</keyword>
<protein>
    <recommendedName>
        <fullName evidence="7">Basal-body rod modification protein FlgD</fullName>
    </recommendedName>
</protein>
<evidence type="ECO:0008006" key="7">
    <source>
        <dbReference type="Google" id="ProtNLM"/>
    </source>
</evidence>
<feature type="compositionally biased region" description="Basic and acidic residues" evidence="3">
    <location>
        <begin position="157"/>
        <end position="189"/>
    </location>
</feature>
<comment type="similarity">
    <text evidence="1">Belongs to the FlgD family.</text>
</comment>
<keyword evidence="2" id="KW-1005">Bacterial flagellum biogenesis</keyword>
<dbReference type="EMBL" id="WUQX01000001">
    <property type="protein sequence ID" value="MXP73906.1"/>
    <property type="molecule type" value="Genomic_DNA"/>
</dbReference>
<reference evidence="4 6" key="1">
    <citation type="submission" date="2019-12" db="EMBL/GenBank/DDBJ databases">
        <title>Sporaefaciens musculi gen. nov., sp. nov., a novel bacterium isolated from the caecum of an obese mouse.</title>
        <authorList>
            <person name="Rasmussen T.S."/>
            <person name="Streidl T."/>
            <person name="Hitch T.C.A."/>
            <person name="Wortmann E."/>
            <person name="Deptula P."/>
            <person name="Hansen M."/>
            <person name="Nielsen D.S."/>
            <person name="Clavel T."/>
            <person name="Vogensen F.K."/>
        </authorList>
    </citation>
    <scope>NUCLEOTIDE SEQUENCE [LARGE SCALE GENOMIC DNA]</scope>
    <source>
        <strain evidence="4 6">WCA-9-b2</strain>
    </source>
</reference>
<proteinExistence type="inferred from homology"/>